<evidence type="ECO:0000313" key="3">
    <source>
        <dbReference type="EMBL" id="CAF3782565.1"/>
    </source>
</evidence>
<feature type="transmembrane region" description="Helical" evidence="1">
    <location>
        <begin position="29"/>
        <end position="53"/>
    </location>
</feature>
<keyword evidence="1" id="KW-0472">Membrane</keyword>
<evidence type="ECO:0000313" key="2">
    <source>
        <dbReference type="EMBL" id="CAF1065065.1"/>
    </source>
</evidence>
<proteinExistence type="predicted"/>
<dbReference type="AlphaFoldDB" id="A0A814LF85"/>
<name>A0A814LF85_9BILA</name>
<comment type="caution">
    <text evidence="2">The sequence shown here is derived from an EMBL/GenBank/DDBJ whole genome shotgun (WGS) entry which is preliminary data.</text>
</comment>
<keyword evidence="1" id="KW-1133">Transmembrane helix</keyword>
<organism evidence="2">
    <name type="scientific">Adineta steineri</name>
    <dbReference type="NCBI Taxonomy" id="433720"/>
    <lineage>
        <taxon>Eukaryota</taxon>
        <taxon>Metazoa</taxon>
        <taxon>Spiralia</taxon>
        <taxon>Gnathifera</taxon>
        <taxon>Rotifera</taxon>
        <taxon>Eurotatoria</taxon>
        <taxon>Bdelloidea</taxon>
        <taxon>Adinetida</taxon>
        <taxon>Adinetidae</taxon>
        <taxon>Adineta</taxon>
    </lineage>
</organism>
<gene>
    <name evidence="2" type="ORF">IZO911_LOCUS21096</name>
    <name evidence="3" type="ORF">KXQ929_LOCUS15999</name>
</gene>
<feature type="transmembrane region" description="Helical" evidence="1">
    <location>
        <begin position="59"/>
        <end position="78"/>
    </location>
</feature>
<evidence type="ECO:0000256" key="1">
    <source>
        <dbReference type="SAM" id="Phobius"/>
    </source>
</evidence>
<keyword evidence="1" id="KW-0812">Transmembrane</keyword>
<dbReference type="EMBL" id="CAJOBB010000949">
    <property type="protein sequence ID" value="CAF3782565.1"/>
    <property type="molecule type" value="Genomic_DNA"/>
</dbReference>
<protein>
    <submittedName>
        <fullName evidence="2">Uncharacterized protein</fullName>
    </submittedName>
</protein>
<sequence length="94" mass="10701">MVVIINPDAPATKPLAQLKDPQLQRSRKILLIMLGISLTFWFIMVLIDIVFYTGDPRRYTRILVAIVLIAFNGFGLFVSYKYSKIGLRVVCNLV</sequence>
<accession>A0A814LF85</accession>
<dbReference type="EMBL" id="CAJNOE010000224">
    <property type="protein sequence ID" value="CAF1065065.1"/>
    <property type="molecule type" value="Genomic_DNA"/>
</dbReference>
<dbReference type="Proteomes" id="UP000663868">
    <property type="component" value="Unassembled WGS sequence"/>
</dbReference>
<reference evidence="2" key="1">
    <citation type="submission" date="2021-02" db="EMBL/GenBank/DDBJ databases">
        <authorList>
            <person name="Nowell W R."/>
        </authorList>
    </citation>
    <scope>NUCLEOTIDE SEQUENCE</scope>
</reference>
<dbReference type="Proteomes" id="UP000663860">
    <property type="component" value="Unassembled WGS sequence"/>
</dbReference>